<sequence length="121" mass="13432">VVGQIMVSFKVIYIAASLMVTGLARAGPPTGTYYANINPQVCVQVNWPPGPHEDVVLGVKCGAQFKESKDLTVDEGPPFTYKIDSRSKPECRRFRLVVNMLCHGIVTTVPRDLFKFDYIRG</sequence>
<organism evidence="2 3">
    <name type="scientific">Perkinsus olseni</name>
    <name type="common">Perkinsus atlanticus</name>
    <dbReference type="NCBI Taxonomy" id="32597"/>
    <lineage>
        <taxon>Eukaryota</taxon>
        <taxon>Sar</taxon>
        <taxon>Alveolata</taxon>
        <taxon>Perkinsozoa</taxon>
        <taxon>Perkinsea</taxon>
        <taxon>Perkinsida</taxon>
        <taxon>Perkinsidae</taxon>
        <taxon>Perkinsus</taxon>
    </lineage>
</organism>
<accession>A0A7J6NB65</accession>
<keyword evidence="3" id="KW-1185">Reference proteome</keyword>
<evidence type="ECO:0000313" key="2">
    <source>
        <dbReference type="EMBL" id="KAF4680737.1"/>
    </source>
</evidence>
<dbReference type="AlphaFoldDB" id="A0A7J6NB65"/>
<protein>
    <submittedName>
        <fullName evidence="2">Uncharacterized protein</fullName>
    </submittedName>
</protein>
<feature type="non-terminal residue" evidence="2">
    <location>
        <position position="1"/>
    </location>
</feature>
<dbReference type="EMBL" id="JABANO010041055">
    <property type="protein sequence ID" value="KAF4680737.1"/>
    <property type="molecule type" value="Genomic_DNA"/>
</dbReference>
<gene>
    <name evidence="2" type="ORF">FOZ63_024956</name>
</gene>
<evidence type="ECO:0000313" key="3">
    <source>
        <dbReference type="Proteomes" id="UP000553632"/>
    </source>
</evidence>
<evidence type="ECO:0000256" key="1">
    <source>
        <dbReference type="SAM" id="SignalP"/>
    </source>
</evidence>
<feature type="non-terminal residue" evidence="2">
    <location>
        <position position="121"/>
    </location>
</feature>
<proteinExistence type="predicted"/>
<keyword evidence="1" id="KW-0732">Signal</keyword>
<feature type="chain" id="PRO_5029826899" evidence="1">
    <location>
        <begin position="27"/>
        <end position="121"/>
    </location>
</feature>
<reference evidence="2 3" key="1">
    <citation type="submission" date="2020-04" db="EMBL/GenBank/DDBJ databases">
        <title>Perkinsus olseni comparative genomics.</title>
        <authorList>
            <person name="Bogema D.R."/>
        </authorList>
    </citation>
    <scope>NUCLEOTIDE SEQUENCE [LARGE SCALE GENOMIC DNA]</scope>
    <source>
        <strain evidence="2 3">ATCC PRA-207</strain>
    </source>
</reference>
<feature type="signal peptide" evidence="1">
    <location>
        <begin position="1"/>
        <end position="26"/>
    </location>
</feature>
<comment type="caution">
    <text evidence="2">The sequence shown here is derived from an EMBL/GenBank/DDBJ whole genome shotgun (WGS) entry which is preliminary data.</text>
</comment>
<dbReference type="Proteomes" id="UP000553632">
    <property type="component" value="Unassembled WGS sequence"/>
</dbReference>
<name>A0A7J6NB65_PEROL</name>